<evidence type="ECO:0000313" key="10">
    <source>
        <dbReference type="Proteomes" id="UP000299102"/>
    </source>
</evidence>
<dbReference type="InterPro" id="IPR036291">
    <property type="entry name" value="NAD(P)-bd_dom_sf"/>
</dbReference>
<dbReference type="AlphaFoldDB" id="A0A4C1WHC2"/>
<keyword evidence="6" id="KW-0963">Cytoplasm</keyword>
<dbReference type="Gene3D" id="3.40.50.720">
    <property type="entry name" value="NAD(P)-binding Rossmann-like Domain"/>
    <property type="match status" value="1"/>
</dbReference>
<dbReference type="GO" id="GO:0006729">
    <property type="term" value="P:tetrahydrobiopterin biosynthetic process"/>
    <property type="evidence" value="ECO:0007669"/>
    <property type="project" value="InterPro"/>
</dbReference>
<dbReference type="NCBIfam" id="TIGR01500">
    <property type="entry name" value="sepiapter_red"/>
    <property type="match status" value="1"/>
</dbReference>
<dbReference type="FunFam" id="3.40.50.720:FF:000259">
    <property type="entry name" value="Sepiapterin reductase"/>
    <property type="match status" value="1"/>
</dbReference>
<keyword evidence="7" id="KW-0521">NADP</keyword>
<dbReference type="GO" id="GO:0004757">
    <property type="term" value="F:sepiapterin reductase (NADP+) activity"/>
    <property type="evidence" value="ECO:0007669"/>
    <property type="project" value="UniProtKB-EC"/>
</dbReference>
<accession>A0A4C1WHC2</accession>
<organism evidence="9 10">
    <name type="scientific">Eumeta variegata</name>
    <name type="common">Bagworm moth</name>
    <name type="synonym">Eumeta japonica</name>
    <dbReference type="NCBI Taxonomy" id="151549"/>
    <lineage>
        <taxon>Eukaryota</taxon>
        <taxon>Metazoa</taxon>
        <taxon>Ecdysozoa</taxon>
        <taxon>Arthropoda</taxon>
        <taxon>Hexapoda</taxon>
        <taxon>Insecta</taxon>
        <taxon>Pterygota</taxon>
        <taxon>Neoptera</taxon>
        <taxon>Endopterygota</taxon>
        <taxon>Lepidoptera</taxon>
        <taxon>Glossata</taxon>
        <taxon>Ditrysia</taxon>
        <taxon>Tineoidea</taxon>
        <taxon>Psychidae</taxon>
        <taxon>Oiketicinae</taxon>
        <taxon>Eumeta</taxon>
    </lineage>
</organism>
<evidence type="ECO:0000256" key="2">
    <source>
        <dbReference type="ARBA" id="ARBA00010483"/>
    </source>
</evidence>
<dbReference type="GO" id="GO:0005737">
    <property type="term" value="C:cytoplasm"/>
    <property type="evidence" value="ECO:0007669"/>
    <property type="project" value="UniProtKB-SubCell"/>
</dbReference>
<proteinExistence type="inferred from homology"/>
<dbReference type="PANTHER" id="PTHR44085">
    <property type="entry name" value="SEPIAPTERIN REDUCTASE"/>
    <property type="match status" value="1"/>
</dbReference>
<sequence length="267" mass="29584">MATSSSNIDLSGPTFCVLTGASQGIGREISVELSKCVGPNSVMVLLARNLSGLADTAALCESPKVKVVYKSIDLAKATASEMYDILKDALEGHDIDEFSNYIIFHNVGSIGDLSIESGCMENIEEMKQYYTLNVFNVIALNTQFLKLFKDVEDRIIIVNITSLCAIKPMSGMAYYCSGKAAREMYFRVLAEEKKHIKILNYSPGPVETSMIDYVIDQAVNTNLKDVFISFKSQGILLKPEETAKKCMRVLLSGKFSPAQHFDYYDEE</sequence>
<dbReference type="PANTHER" id="PTHR44085:SF2">
    <property type="entry name" value="SEPIAPTERIN REDUCTASE"/>
    <property type="match status" value="1"/>
</dbReference>
<keyword evidence="8" id="KW-0560">Oxidoreductase</keyword>
<evidence type="ECO:0000256" key="3">
    <source>
        <dbReference type="ARBA" id="ARBA00011738"/>
    </source>
</evidence>
<dbReference type="SUPFAM" id="SSF51735">
    <property type="entry name" value="NAD(P)-binding Rossmann-fold domains"/>
    <property type="match status" value="1"/>
</dbReference>
<comment type="caution">
    <text evidence="9">The sequence shown here is derived from an EMBL/GenBank/DDBJ whole genome shotgun (WGS) entry which is preliminary data.</text>
</comment>
<evidence type="ECO:0000256" key="1">
    <source>
        <dbReference type="ARBA" id="ARBA00004496"/>
    </source>
</evidence>
<keyword evidence="10" id="KW-1185">Reference proteome</keyword>
<protein>
    <recommendedName>
        <fullName evidence="5">Sepiapterin reductase</fullName>
        <ecNumber evidence="4">1.1.1.153</ecNumber>
    </recommendedName>
</protein>
<dbReference type="InterPro" id="IPR051721">
    <property type="entry name" value="Biopterin_syn/organic_redct"/>
</dbReference>
<evidence type="ECO:0000256" key="8">
    <source>
        <dbReference type="ARBA" id="ARBA00023002"/>
    </source>
</evidence>
<dbReference type="PRINTS" id="PR00081">
    <property type="entry name" value="GDHRDH"/>
</dbReference>
<reference evidence="9 10" key="1">
    <citation type="journal article" date="2019" name="Commun. Biol.">
        <title>The bagworm genome reveals a unique fibroin gene that provides high tensile strength.</title>
        <authorList>
            <person name="Kono N."/>
            <person name="Nakamura H."/>
            <person name="Ohtoshi R."/>
            <person name="Tomita M."/>
            <person name="Numata K."/>
            <person name="Arakawa K."/>
        </authorList>
    </citation>
    <scope>NUCLEOTIDE SEQUENCE [LARGE SCALE GENOMIC DNA]</scope>
</reference>
<name>A0A4C1WHC2_EUMVA</name>
<evidence type="ECO:0000256" key="6">
    <source>
        <dbReference type="ARBA" id="ARBA00022490"/>
    </source>
</evidence>
<dbReference type="OrthoDB" id="153074at2759"/>
<dbReference type="Pfam" id="PF00106">
    <property type="entry name" value="adh_short"/>
    <property type="match status" value="1"/>
</dbReference>
<evidence type="ECO:0000256" key="4">
    <source>
        <dbReference type="ARBA" id="ARBA00013075"/>
    </source>
</evidence>
<dbReference type="EC" id="1.1.1.153" evidence="4"/>
<evidence type="ECO:0000256" key="7">
    <source>
        <dbReference type="ARBA" id="ARBA00022857"/>
    </source>
</evidence>
<dbReference type="Proteomes" id="UP000299102">
    <property type="component" value="Unassembled WGS sequence"/>
</dbReference>
<comment type="similarity">
    <text evidence="2">Belongs to the sepiapterin reductase family.</text>
</comment>
<evidence type="ECO:0000313" key="9">
    <source>
        <dbReference type="EMBL" id="GBP49534.1"/>
    </source>
</evidence>
<comment type="subunit">
    <text evidence="3">Homodimer.</text>
</comment>
<dbReference type="EMBL" id="BGZK01000546">
    <property type="protein sequence ID" value="GBP49534.1"/>
    <property type="molecule type" value="Genomic_DNA"/>
</dbReference>
<gene>
    <name evidence="9" type="primary">SPR</name>
    <name evidence="9" type="ORF">EVAR_45510_1</name>
</gene>
<evidence type="ECO:0000256" key="5">
    <source>
        <dbReference type="ARBA" id="ARBA00019170"/>
    </source>
</evidence>
<comment type="subcellular location">
    <subcellularLocation>
        <location evidence="1">Cytoplasm</location>
    </subcellularLocation>
</comment>
<dbReference type="InterPro" id="IPR002347">
    <property type="entry name" value="SDR_fam"/>
</dbReference>
<dbReference type="STRING" id="151549.A0A4C1WHC2"/>
<dbReference type="InterPro" id="IPR006393">
    <property type="entry name" value="Sepiapterin_red"/>
</dbReference>